<dbReference type="AlphaFoldDB" id="A0A2Z7D3G5"/>
<protein>
    <submittedName>
        <fullName evidence="1">Uncharacterized protein</fullName>
    </submittedName>
</protein>
<dbReference type="EMBL" id="KQ990519">
    <property type="protein sequence ID" value="KZV53277.1"/>
    <property type="molecule type" value="Genomic_DNA"/>
</dbReference>
<reference evidence="1 2" key="1">
    <citation type="journal article" date="2015" name="Proc. Natl. Acad. Sci. U.S.A.">
        <title>The resurrection genome of Boea hygrometrica: A blueprint for survival of dehydration.</title>
        <authorList>
            <person name="Xiao L."/>
            <person name="Yang G."/>
            <person name="Zhang L."/>
            <person name="Yang X."/>
            <person name="Zhao S."/>
            <person name="Ji Z."/>
            <person name="Zhou Q."/>
            <person name="Hu M."/>
            <person name="Wang Y."/>
            <person name="Chen M."/>
            <person name="Xu Y."/>
            <person name="Jin H."/>
            <person name="Xiao X."/>
            <person name="Hu G."/>
            <person name="Bao F."/>
            <person name="Hu Y."/>
            <person name="Wan P."/>
            <person name="Li L."/>
            <person name="Deng X."/>
            <person name="Kuang T."/>
            <person name="Xiang C."/>
            <person name="Zhu J.K."/>
            <person name="Oliver M.J."/>
            <person name="He Y."/>
        </authorList>
    </citation>
    <scope>NUCLEOTIDE SEQUENCE [LARGE SCALE GENOMIC DNA]</scope>
    <source>
        <strain evidence="2">cv. XS01</strain>
    </source>
</reference>
<evidence type="ECO:0000313" key="2">
    <source>
        <dbReference type="Proteomes" id="UP000250235"/>
    </source>
</evidence>
<dbReference type="Proteomes" id="UP000250235">
    <property type="component" value="Unassembled WGS sequence"/>
</dbReference>
<gene>
    <name evidence="1" type="ORF">F511_07571</name>
</gene>
<organism evidence="1 2">
    <name type="scientific">Dorcoceras hygrometricum</name>
    <dbReference type="NCBI Taxonomy" id="472368"/>
    <lineage>
        <taxon>Eukaryota</taxon>
        <taxon>Viridiplantae</taxon>
        <taxon>Streptophyta</taxon>
        <taxon>Embryophyta</taxon>
        <taxon>Tracheophyta</taxon>
        <taxon>Spermatophyta</taxon>
        <taxon>Magnoliopsida</taxon>
        <taxon>eudicotyledons</taxon>
        <taxon>Gunneridae</taxon>
        <taxon>Pentapetalae</taxon>
        <taxon>asterids</taxon>
        <taxon>lamiids</taxon>
        <taxon>Lamiales</taxon>
        <taxon>Gesneriaceae</taxon>
        <taxon>Didymocarpoideae</taxon>
        <taxon>Trichosporeae</taxon>
        <taxon>Loxocarpinae</taxon>
        <taxon>Dorcoceras</taxon>
    </lineage>
</organism>
<keyword evidence="2" id="KW-1185">Reference proteome</keyword>
<name>A0A2Z7D3G5_9LAMI</name>
<evidence type="ECO:0000313" key="1">
    <source>
        <dbReference type="EMBL" id="KZV53277.1"/>
    </source>
</evidence>
<proteinExistence type="predicted"/>
<sequence length="181" mass="19878">MPFNSKLSEFLNLISSNSHSISLLTLVKSFNSFFIQEQASFNISNSLSLSILLALFSSPSTFKTWLSGILWRPIFLIRKTGIVMVEFSSGNSINHLKLTATLLATFICVAAASCIPLKIEFLPFPLSEESLISIVGLSNGTKPNESESKLVSVLEPQVLSSDCECEKVDLRREKDPSCGLK</sequence>
<accession>A0A2Z7D3G5</accession>